<feature type="transmembrane region" description="Helical" evidence="1">
    <location>
        <begin position="6"/>
        <end position="29"/>
    </location>
</feature>
<comment type="caution">
    <text evidence="2">The sequence shown here is derived from an EMBL/GenBank/DDBJ whole genome shotgun (WGS) entry which is preliminary data.</text>
</comment>
<keyword evidence="3" id="KW-1185">Reference proteome</keyword>
<sequence length="101" mass="10762">MAWYVYVAHFFAGAFLANAVPHLVSGVSGRSFRTPFVRLHGGTVSSATTNIVWGWVNLALAYVLLGGVGPFAFSVLPDILVTAAGGFAMMLLLSRIFAKRS</sequence>
<protein>
    <submittedName>
        <fullName evidence="2">Uncharacterized protein</fullName>
    </submittedName>
</protein>
<evidence type="ECO:0000313" key="2">
    <source>
        <dbReference type="EMBL" id="MBA8876772.1"/>
    </source>
</evidence>
<reference evidence="2 3" key="1">
    <citation type="submission" date="2020-07" db="EMBL/GenBank/DDBJ databases">
        <title>Genomic Encyclopedia of Type Strains, Phase IV (KMG-V): Genome sequencing to study the core and pangenomes of soil and plant-associated prokaryotes.</title>
        <authorList>
            <person name="Whitman W."/>
        </authorList>
    </citation>
    <scope>NUCLEOTIDE SEQUENCE [LARGE SCALE GENOMIC DNA]</scope>
    <source>
        <strain evidence="2 3">AN3</strain>
    </source>
</reference>
<dbReference type="AlphaFoldDB" id="A0A839ECV6"/>
<name>A0A839ECV6_9HYPH</name>
<evidence type="ECO:0000313" key="3">
    <source>
        <dbReference type="Proteomes" id="UP000549052"/>
    </source>
</evidence>
<organism evidence="2 3">
    <name type="scientific">Phyllobacterium myrsinacearum</name>
    <dbReference type="NCBI Taxonomy" id="28101"/>
    <lineage>
        <taxon>Bacteria</taxon>
        <taxon>Pseudomonadati</taxon>
        <taxon>Pseudomonadota</taxon>
        <taxon>Alphaproteobacteria</taxon>
        <taxon>Hyphomicrobiales</taxon>
        <taxon>Phyllobacteriaceae</taxon>
        <taxon>Phyllobacterium</taxon>
    </lineage>
</organism>
<dbReference type="RefSeq" id="WP_182547529.1">
    <property type="nucleotide sequence ID" value="NZ_JACGXN010000001.1"/>
</dbReference>
<dbReference type="EMBL" id="JACGXN010000001">
    <property type="protein sequence ID" value="MBA8876772.1"/>
    <property type="molecule type" value="Genomic_DNA"/>
</dbReference>
<evidence type="ECO:0000256" key="1">
    <source>
        <dbReference type="SAM" id="Phobius"/>
    </source>
</evidence>
<dbReference type="Proteomes" id="UP000549052">
    <property type="component" value="Unassembled WGS sequence"/>
</dbReference>
<keyword evidence="1" id="KW-0812">Transmembrane</keyword>
<feature type="transmembrane region" description="Helical" evidence="1">
    <location>
        <begin position="50"/>
        <end position="73"/>
    </location>
</feature>
<accession>A0A839ECV6</accession>
<gene>
    <name evidence="2" type="ORF">FHW16_000454</name>
</gene>
<proteinExistence type="predicted"/>
<feature type="transmembrane region" description="Helical" evidence="1">
    <location>
        <begin position="79"/>
        <end position="98"/>
    </location>
</feature>
<keyword evidence="1" id="KW-0472">Membrane</keyword>
<keyword evidence="1" id="KW-1133">Transmembrane helix</keyword>